<dbReference type="AlphaFoldDB" id="A0A9N9MFP7"/>
<feature type="region of interest" description="Disordered" evidence="2">
    <location>
        <begin position="1"/>
        <end position="99"/>
    </location>
</feature>
<dbReference type="Gene3D" id="1.10.555.10">
    <property type="entry name" value="Rho GTPase activation protein"/>
    <property type="match status" value="1"/>
</dbReference>
<dbReference type="SMART" id="SM00324">
    <property type="entry name" value="RhoGAP"/>
    <property type="match status" value="1"/>
</dbReference>
<feature type="region of interest" description="Disordered" evidence="2">
    <location>
        <begin position="438"/>
        <end position="547"/>
    </location>
</feature>
<reference evidence="4" key="1">
    <citation type="submission" date="2022-01" db="EMBL/GenBank/DDBJ databases">
        <authorList>
            <person name="King R."/>
        </authorList>
    </citation>
    <scope>NUCLEOTIDE SEQUENCE</scope>
</reference>
<evidence type="ECO:0000313" key="4">
    <source>
        <dbReference type="EMBL" id="CAG9759316.1"/>
    </source>
</evidence>
<dbReference type="InterPro" id="IPR000198">
    <property type="entry name" value="RhoGAP_dom"/>
</dbReference>
<feature type="compositionally biased region" description="Basic and acidic residues" evidence="2">
    <location>
        <begin position="1"/>
        <end position="11"/>
    </location>
</feature>
<protein>
    <recommendedName>
        <fullName evidence="3">Rho-GAP domain-containing protein</fullName>
    </recommendedName>
</protein>
<gene>
    <name evidence="4" type="ORF">CEUTPL_LOCUS69</name>
</gene>
<dbReference type="Gene3D" id="1.20.58.90">
    <property type="match status" value="1"/>
</dbReference>
<name>A0A9N9MFP7_9CUCU</name>
<dbReference type="SUPFAM" id="SSF48350">
    <property type="entry name" value="GTPase activation domain, GAP"/>
    <property type="match status" value="1"/>
</dbReference>
<feature type="compositionally biased region" description="Basic and acidic residues" evidence="2">
    <location>
        <begin position="454"/>
        <end position="474"/>
    </location>
</feature>
<dbReference type="InterPro" id="IPR008936">
    <property type="entry name" value="Rho_GTPase_activation_prot"/>
</dbReference>
<evidence type="ECO:0000313" key="5">
    <source>
        <dbReference type="Proteomes" id="UP001152799"/>
    </source>
</evidence>
<proteinExistence type="predicted"/>
<dbReference type="Pfam" id="PF00620">
    <property type="entry name" value="RhoGAP"/>
    <property type="match status" value="1"/>
</dbReference>
<accession>A0A9N9MFP7</accession>
<dbReference type="PROSITE" id="PS50238">
    <property type="entry name" value="RHOGAP"/>
    <property type="match status" value="1"/>
</dbReference>
<dbReference type="EMBL" id="OU892277">
    <property type="protein sequence ID" value="CAG9759316.1"/>
    <property type="molecule type" value="Genomic_DNA"/>
</dbReference>
<dbReference type="GO" id="GO:0031267">
    <property type="term" value="F:small GTPase binding"/>
    <property type="evidence" value="ECO:0007669"/>
    <property type="project" value="InterPro"/>
</dbReference>
<dbReference type="OrthoDB" id="10033734at2759"/>
<feature type="compositionally biased region" description="Low complexity" evidence="2">
    <location>
        <begin position="384"/>
        <end position="395"/>
    </location>
</feature>
<dbReference type="InterPro" id="IPR039767">
    <property type="entry name" value="RALBP1"/>
</dbReference>
<dbReference type="PANTHER" id="PTHR12783">
    <property type="entry name" value="RALA BINDING PROTEIN 1 RALBP1"/>
    <property type="match status" value="1"/>
</dbReference>
<feature type="coiled-coil region" evidence="1">
    <location>
        <begin position="635"/>
        <end position="684"/>
    </location>
</feature>
<feature type="compositionally biased region" description="Acidic residues" evidence="2">
    <location>
        <begin position="440"/>
        <end position="453"/>
    </location>
</feature>
<feature type="compositionally biased region" description="Acidic residues" evidence="2">
    <location>
        <begin position="495"/>
        <end position="514"/>
    </location>
</feature>
<dbReference type="GO" id="GO:0005096">
    <property type="term" value="F:GTPase activator activity"/>
    <property type="evidence" value="ECO:0007669"/>
    <property type="project" value="InterPro"/>
</dbReference>
<dbReference type="PANTHER" id="PTHR12783:SF5">
    <property type="entry name" value="RALA-BINDING PROTEIN 1"/>
    <property type="match status" value="1"/>
</dbReference>
<evidence type="ECO:0000256" key="2">
    <source>
        <dbReference type="SAM" id="MobiDB-lite"/>
    </source>
</evidence>
<keyword evidence="5" id="KW-1185">Reference proteome</keyword>
<evidence type="ECO:0000259" key="3">
    <source>
        <dbReference type="PROSITE" id="PS50238"/>
    </source>
</evidence>
<dbReference type="GO" id="GO:0007264">
    <property type="term" value="P:small GTPase-mediated signal transduction"/>
    <property type="evidence" value="ECO:0007669"/>
    <property type="project" value="InterPro"/>
</dbReference>
<feature type="region of interest" description="Disordered" evidence="2">
    <location>
        <begin position="368"/>
        <end position="400"/>
    </location>
</feature>
<dbReference type="Proteomes" id="UP001152799">
    <property type="component" value="Chromosome 1"/>
</dbReference>
<feature type="domain" description="Rho-GAP" evidence="3">
    <location>
        <begin position="124"/>
        <end position="313"/>
    </location>
</feature>
<keyword evidence="1" id="KW-0175">Coiled coil</keyword>
<organism evidence="4 5">
    <name type="scientific">Ceutorhynchus assimilis</name>
    <name type="common">cabbage seed weevil</name>
    <dbReference type="NCBI Taxonomy" id="467358"/>
    <lineage>
        <taxon>Eukaryota</taxon>
        <taxon>Metazoa</taxon>
        <taxon>Ecdysozoa</taxon>
        <taxon>Arthropoda</taxon>
        <taxon>Hexapoda</taxon>
        <taxon>Insecta</taxon>
        <taxon>Pterygota</taxon>
        <taxon>Neoptera</taxon>
        <taxon>Endopterygota</taxon>
        <taxon>Coleoptera</taxon>
        <taxon>Polyphaga</taxon>
        <taxon>Cucujiformia</taxon>
        <taxon>Curculionidae</taxon>
        <taxon>Ceutorhynchinae</taxon>
        <taxon>Ceutorhynchus</taxon>
    </lineage>
</organism>
<sequence length="723" mass="82408">MEFDSPEERKNFPGLYSSENRKATDDYNNDSEKSIKKEMIAKRKDRKDKDKGYAALEGESSGDESSPCKAKKSKAFKFSKSKAKDKGDASGSKYKIRKKATPQKTIKKCKTHRNLTRELPIFGCTLKDACQRGKCHDGIPIPLPVRECIDLVEEHGKMLENVYKTSGHKQKSQLIKKIYDSRQPANLHEYDVPTVTSVLKLFFRELPDPILTNDLSAKFEEAAAMLHCRSKVMRFQKLVVSLPPENSTVLGYVIVHLCNIVEMEEKNKMSVQNLAQALHQSLRMSTKVLCALINFKSYLFKKVEIVKYYPPLVSGMTYPEDPERIAQELLKLESALDLIHWEMQNNYSSNNRQDQLWDLQRTQTELKRMQRKIAKQTNAEEEAQAQQMNETQETEPQTSMGAEVELLLTGSEKLVQAFKESYRPTDVRRLFSDVCSNEDLVMEEDSETEDEPDRETAGSRQEEPDEREASENERGVAGSCQEEPEKHEASANESGDADEQELDDKESDNLADDELQSHLDKSKSSSSVNPSGIEGAQSCSQAAGSPITISDSTEQSYLTLSSASRDVHIRAHVKQIQLVQEVLKTGKALLHDKVDSLNLAQIRKVANDTSEFFEAYTGIEMLLEQVKNQLLVEFKNKLMATIHEANLENSEIESKCQNHCWYVYAKAKKSADHFEKVLDLLQKENHMLLVNKIELIRKILEEREDILKMEATFEVLTSWQKRE</sequence>
<feature type="compositionally biased region" description="Basic and acidic residues" evidence="2">
    <location>
        <begin position="19"/>
        <end position="52"/>
    </location>
</feature>
<feature type="compositionally biased region" description="Polar residues" evidence="2">
    <location>
        <begin position="537"/>
        <end position="547"/>
    </location>
</feature>
<evidence type="ECO:0000256" key="1">
    <source>
        <dbReference type="SAM" id="Coils"/>
    </source>
</evidence>
<feature type="compositionally biased region" description="Basic residues" evidence="2">
    <location>
        <begin position="69"/>
        <end position="81"/>
    </location>
</feature>